<sequence>MTEAVTEPATEPVIDRRPERGLLIRWRDRLGGIVLVSATLLIGHLFIEATPDRDSGERPYLRSGTIGEVLDGRTFDATVVGMRGATQLSGSPFVHDTQGVWVIVRFRVVPRDEPVRLGYAVLVDEDERWFRATDRITQPLLGQELQPGIPVEGEIAFEVPKDSKHLAVRLTEETFDIRMSAIVEVPLPIGDLNTWSLAKEPVKLEKATVVS</sequence>
<protein>
    <recommendedName>
        <fullName evidence="4">DUF4352 domain-containing protein</fullName>
    </recommendedName>
</protein>
<dbReference type="Proteomes" id="UP000587527">
    <property type="component" value="Unassembled WGS sequence"/>
</dbReference>
<proteinExistence type="predicted"/>
<keyword evidence="1" id="KW-0732">Signal</keyword>
<evidence type="ECO:0000256" key="1">
    <source>
        <dbReference type="ARBA" id="ARBA00022729"/>
    </source>
</evidence>
<dbReference type="EMBL" id="JACHMN010000002">
    <property type="protein sequence ID" value="MBB5870603.1"/>
    <property type="molecule type" value="Genomic_DNA"/>
</dbReference>
<organism evidence="2 3">
    <name type="scientific">Allocatelliglobosispora scoriae</name>
    <dbReference type="NCBI Taxonomy" id="643052"/>
    <lineage>
        <taxon>Bacteria</taxon>
        <taxon>Bacillati</taxon>
        <taxon>Actinomycetota</taxon>
        <taxon>Actinomycetes</taxon>
        <taxon>Micromonosporales</taxon>
        <taxon>Micromonosporaceae</taxon>
        <taxon>Allocatelliglobosispora</taxon>
    </lineage>
</organism>
<evidence type="ECO:0008006" key="4">
    <source>
        <dbReference type="Google" id="ProtNLM"/>
    </source>
</evidence>
<dbReference type="InterPro" id="IPR029050">
    <property type="entry name" value="Immunoprotect_excell_Ig-like"/>
</dbReference>
<keyword evidence="3" id="KW-1185">Reference proteome</keyword>
<dbReference type="AlphaFoldDB" id="A0A841BUL2"/>
<dbReference type="Gene3D" id="2.60.40.1240">
    <property type="match status" value="1"/>
</dbReference>
<comment type="caution">
    <text evidence="2">The sequence shown here is derived from an EMBL/GenBank/DDBJ whole genome shotgun (WGS) entry which is preliminary data.</text>
</comment>
<name>A0A841BUL2_9ACTN</name>
<dbReference type="RefSeq" id="WP_184838097.1">
    <property type="nucleotide sequence ID" value="NZ_JACHMN010000002.1"/>
</dbReference>
<reference evidence="2 3" key="1">
    <citation type="submission" date="2020-08" db="EMBL/GenBank/DDBJ databases">
        <title>Sequencing the genomes of 1000 actinobacteria strains.</title>
        <authorList>
            <person name="Klenk H.-P."/>
        </authorList>
    </citation>
    <scope>NUCLEOTIDE SEQUENCE [LARGE SCALE GENOMIC DNA]</scope>
    <source>
        <strain evidence="2 3">DSM 45362</strain>
    </source>
</reference>
<evidence type="ECO:0000313" key="3">
    <source>
        <dbReference type="Proteomes" id="UP000587527"/>
    </source>
</evidence>
<evidence type="ECO:0000313" key="2">
    <source>
        <dbReference type="EMBL" id="MBB5870603.1"/>
    </source>
</evidence>
<gene>
    <name evidence="2" type="ORF">F4553_003982</name>
</gene>
<accession>A0A841BUL2</accession>